<organism evidence="6 7">
    <name type="scientific">Actinacidiphila polyblastidii</name>
    <dbReference type="NCBI Taxonomy" id="3110430"/>
    <lineage>
        <taxon>Bacteria</taxon>
        <taxon>Bacillati</taxon>
        <taxon>Actinomycetota</taxon>
        <taxon>Actinomycetes</taxon>
        <taxon>Kitasatosporales</taxon>
        <taxon>Streptomycetaceae</taxon>
        <taxon>Actinacidiphila</taxon>
    </lineage>
</organism>
<gene>
    <name evidence="3" type="primary">ku</name>
    <name evidence="6" type="ORF">V2S66_04055</name>
</gene>
<keyword evidence="7" id="KW-1185">Reference proteome</keyword>
<dbReference type="PANTHER" id="PTHR41251:SF1">
    <property type="entry name" value="NON-HOMOLOGOUS END JOINING PROTEIN KU"/>
    <property type="match status" value="1"/>
</dbReference>
<comment type="similarity">
    <text evidence="3">Belongs to the prokaryotic Ku family.</text>
</comment>
<feature type="domain" description="Ku" evidence="5">
    <location>
        <begin position="52"/>
        <end position="182"/>
    </location>
</feature>
<dbReference type="SUPFAM" id="SSF100939">
    <property type="entry name" value="SPOC domain-like"/>
    <property type="match status" value="1"/>
</dbReference>
<dbReference type="InterPro" id="IPR009187">
    <property type="entry name" value="Prok_Ku"/>
</dbReference>
<dbReference type="PANTHER" id="PTHR41251">
    <property type="entry name" value="NON-HOMOLOGOUS END JOINING PROTEIN KU"/>
    <property type="match status" value="1"/>
</dbReference>
<keyword evidence="3" id="KW-0227">DNA damage</keyword>
<evidence type="ECO:0000313" key="7">
    <source>
        <dbReference type="Proteomes" id="UP001344658"/>
    </source>
</evidence>
<comment type="caution">
    <text evidence="6">The sequence shown here is derived from an EMBL/GenBank/DDBJ whole genome shotgun (WGS) entry which is preliminary data.</text>
</comment>
<evidence type="ECO:0000256" key="4">
    <source>
        <dbReference type="SAM" id="MobiDB-lite"/>
    </source>
</evidence>
<evidence type="ECO:0000256" key="2">
    <source>
        <dbReference type="ARBA" id="ARBA00023172"/>
    </source>
</evidence>
<evidence type="ECO:0000256" key="3">
    <source>
        <dbReference type="HAMAP-Rule" id="MF_01875"/>
    </source>
</evidence>
<feature type="compositionally biased region" description="Basic and acidic residues" evidence="4">
    <location>
        <begin position="270"/>
        <end position="279"/>
    </location>
</feature>
<feature type="compositionally biased region" description="Basic residues" evidence="4">
    <location>
        <begin position="280"/>
        <end position="309"/>
    </location>
</feature>
<dbReference type="InterPro" id="IPR016194">
    <property type="entry name" value="SPOC-like_C_dom_sf"/>
</dbReference>
<accession>A0ABU7P5Q4</accession>
<evidence type="ECO:0000313" key="6">
    <source>
        <dbReference type="EMBL" id="MEE4541141.1"/>
    </source>
</evidence>
<feature type="region of interest" description="Disordered" evidence="4">
    <location>
        <begin position="254"/>
        <end position="367"/>
    </location>
</feature>
<dbReference type="RefSeq" id="WP_330793024.1">
    <property type="nucleotide sequence ID" value="NZ_JAZEWV010000002.1"/>
</dbReference>
<dbReference type="EMBL" id="JAZEWV010000002">
    <property type="protein sequence ID" value="MEE4541141.1"/>
    <property type="molecule type" value="Genomic_DNA"/>
</dbReference>
<dbReference type="Gene3D" id="2.40.290.10">
    <property type="match status" value="1"/>
</dbReference>
<comment type="subunit">
    <text evidence="3">Homodimer. Interacts with LigD.</text>
</comment>
<keyword evidence="3" id="KW-0234">DNA repair</keyword>
<name>A0ABU7P5Q4_9ACTN</name>
<dbReference type="NCBIfam" id="TIGR02772">
    <property type="entry name" value="Ku_bact"/>
    <property type="match status" value="1"/>
</dbReference>
<keyword evidence="1 3" id="KW-0238">DNA-binding</keyword>
<sequence length="367" mass="38648">MPRIWSGNLTFSLVSIAVTAEAATTSHKIGFRQVHREDMGRVKYRKTCELDERVLEPEEIGRAYEAPDGQLVEISDDELDGMPLPTLKTIEVTGFVELAGVPPEQLDKPFFLTPSAPAANKPYTLMRDALARSGKAAVGKLAMRGSERLALVHAHDEVLVLQLLHWPDELRSSADATPRRDVELSDEEIDGALALIASMSDVSITDYRDEYAEAVEQVITAKIEGAEPPRAPAAAGGRSGGTVDLMAALEASVSRARGEDAGEGGGGGGEGKDADVTHLHERKARKAAAKKATARKSPARKSTAKKATAKKAAAGRPAAKESGAKQAGTQKSAAKKTAAKRTSAGKTSAKAASAPAKKAASRTRRAG</sequence>
<dbReference type="Pfam" id="PF02735">
    <property type="entry name" value="Ku"/>
    <property type="match status" value="1"/>
</dbReference>
<feature type="compositionally biased region" description="Low complexity" evidence="4">
    <location>
        <begin position="340"/>
        <end position="358"/>
    </location>
</feature>
<evidence type="ECO:0000256" key="1">
    <source>
        <dbReference type="ARBA" id="ARBA00023125"/>
    </source>
</evidence>
<dbReference type="SMART" id="SM00559">
    <property type="entry name" value="Ku78"/>
    <property type="match status" value="1"/>
</dbReference>
<keyword evidence="2 3" id="KW-0233">DNA recombination</keyword>
<comment type="function">
    <text evidence="3">With LigD forms a non-homologous end joining (NHEJ) DNA repair enzyme, which repairs dsDNA breaks with reduced fidelity. Binds linear dsDNA with 5'- and 3'- overhangs but not closed circular dsDNA nor ssDNA. Recruits and stimulates the ligase activity of LigD.</text>
</comment>
<protein>
    <recommendedName>
        <fullName evidence="3">Non-homologous end joining protein Ku</fullName>
    </recommendedName>
</protein>
<reference evidence="6 7" key="1">
    <citation type="submission" date="2023-12" db="EMBL/GenBank/DDBJ databases">
        <title>Streptomyces sp. V4-01.</title>
        <authorList>
            <person name="Somphong A."/>
            <person name="Phongsopitanun W."/>
        </authorList>
    </citation>
    <scope>NUCLEOTIDE SEQUENCE [LARGE SCALE GENOMIC DNA]</scope>
    <source>
        <strain evidence="6 7">V4-01</strain>
    </source>
</reference>
<evidence type="ECO:0000259" key="5">
    <source>
        <dbReference type="SMART" id="SM00559"/>
    </source>
</evidence>
<dbReference type="InterPro" id="IPR006164">
    <property type="entry name" value="DNA_bd_Ku70/Ku80"/>
</dbReference>
<dbReference type="Proteomes" id="UP001344658">
    <property type="component" value="Unassembled WGS sequence"/>
</dbReference>
<dbReference type="HAMAP" id="MF_01875">
    <property type="entry name" value="Prokaryotic_Ku"/>
    <property type="match status" value="1"/>
</dbReference>
<proteinExistence type="inferred from homology"/>